<accession>A0ABZ1IC49</accession>
<proteinExistence type="predicted"/>
<name>A0ABZ1IC49_9PSEU</name>
<sequence length="199" mass="20912">MYATVHQFRRDAATESGDWGRDLTAALHPGPAPLGTCVLGQVAGVLGAAVAFWPDAATAAEAAARTTTGPTWLDTDVYEVASVESAAGAPRYAQINRFDGPRDEAQVRAEDYAGRERLWPAARQVPGIGPAFVLRAEDGAGLMIGFAESVAAIEAVQRAVMATELLPGEDLALLTGPDRIDLHRVIHEALPTTISGGIR</sequence>
<keyword evidence="2" id="KW-1185">Reference proteome</keyword>
<reference evidence="1 2" key="1">
    <citation type="journal article" date="2015" name="Int. J. Syst. Evol. Microbiol.">
        <title>Amycolatopsis rhabdoformis sp. nov., an actinomycete isolated from a tropical forest soil.</title>
        <authorList>
            <person name="Souza W.R."/>
            <person name="Silva R.E."/>
            <person name="Goodfellow M."/>
            <person name="Busarakam K."/>
            <person name="Figueiro F.S."/>
            <person name="Ferreira D."/>
            <person name="Rodrigues-Filho E."/>
            <person name="Moraes L.A.B."/>
            <person name="Zucchi T.D."/>
        </authorList>
    </citation>
    <scope>NUCLEOTIDE SEQUENCE [LARGE SCALE GENOMIC DNA]</scope>
    <source>
        <strain evidence="1 2">NCIMB 14900</strain>
    </source>
</reference>
<dbReference type="Proteomes" id="UP001330812">
    <property type="component" value="Chromosome"/>
</dbReference>
<dbReference type="EMBL" id="CP142149">
    <property type="protein sequence ID" value="WSE31301.1"/>
    <property type="molecule type" value="Genomic_DNA"/>
</dbReference>
<gene>
    <name evidence="1" type="ORF">VSH64_04135</name>
</gene>
<organism evidence="1 2">
    <name type="scientific">Amycolatopsis rhabdoformis</name>
    <dbReference type="NCBI Taxonomy" id="1448059"/>
    <lineage>
        <taxon>Bacteria</taxon>
        <taxon>Bacillati</taxon>
        <taxon>Actinomycetota</taxon>
        <taxon>Actinomycetes</taxon>
        <taxon>Pseudonocardiales</taxon>
        <taxon>Pseudonocardiaceae</taxon>
        <taxon>Amycolatopsis</taxon>
    </lineage>
</organism>
<evidence type="ECO:0000313" key="2">
    <source>
        <dbReference type="Proteomes" id="UP001330812"/>
    </source>
</evidence>
<evidence type="ECO:0000313" key="1">
    <source>
        <dbReference type="EMBL" id="WSE31301.1"/>
    </source>
</evidence>
<dbReference type="RefSeq" id="WP_326834107.1">
    <property type="nucleotide sequence ID" value="NZ_CP142149.1"/>
</dbReference>
<protein>
    <submittedName>
        <fullName evidence="1">Uncharacterized protein</fullName>
    </submittedName>
</protein>